<gene>
    <name evidence="1" type="ORF">HF852_06505</name>
</gene>
<evidence type="ECO:0000313" key="1">
    <source>
        <dbReference type="EMBL" id="NMF09250.1"/>
    </source>
</evidence>
<evidence type="ECO:0000313" key="2">
    <source>
        <dbReference type="Proteomes" id="UP000589552"/>
    </source>
</evidence>
<reference evidence="1 2" key="1">
    <citation type="submission" date="2020-04" db="EMBL/GenBank/DDBJ databases">
        <authorList>
            <person name="Hitch T.C.A."/>
            <person name="Wylensek D."/>
            <person name="Clavel T."/>
        </authorList>
    </citation>
    <scope>NUCLEOTIDE SEQUENCE [LARGE SCALE GENOMIC DNA]</scope>
    <source>
        <strain evidence="1 2">BL-383-APC-2I</strain>
    </source>
</reference>
<organism evidence="1 2">
    <name type="scientific">Corynebacterium xerosis</name>
    <dbReference type="NCBI Taxonomy" id="1725"/>
    <lineage>
        <taxon>Bacteria</taxon>
        <taxon>Bacillati</taxon>
        <taxon>Actinomycetota</taxon>
        <taxon>Actinomycetes</taxon>
        <taxon>Mycobacteriales</taxon>
        <taxon>Corynebacteriaceae</taxon>
        <taxon>Corynebacterium</taxon>
    </lineage>
</organism>
<dbReference type="Proteomes" id="UP000589552">
    <property type="component" value="Unassembled WGS sequence"/>
</dbReference>
<comment type="caution">
    <text evidence="1">The sequence shown here is derived from an EMBL/GenBank/DDBJ whole genome shotgun (WGS) entry which is preliminary data.</text>
</comment>
<accession>A0A7X9SWH8</accession>
<dbReference type="AlphaFoldDB" id="A0A7X9SWH8"/>
<proteinExistence type="predicted"/>
<protein>
    <submittedName>
        <fullName evidence="1">Uncharacterized protein</fullName>
    </submittedName>
</protein>
<name>A0A7X9SWH8_9CORY</name>
<dbReference type="EMBL" id="JABAGA010000003">
    <property type="protein sequence ID" value="NMF09250.1"/>
    <property type="molecule type" value="Genomic_DNA"/>
</dbReference>
<dbReference type="RefSeq" id="WP_168937732.1">
    <property type="nucleotide sequence ID" value="NZ_JABAGA010000003.1"/>
</dbReference>
<sequence length="54" mass="5818">MFAPLPDGVFTLFPAQALNNAIASMDRRPVAAGYLVDGDVISSETDASRYSWLV</sequence>